<dbReference type="EMBL" id="OZ019900">
    <property type="protein sequence ID" value="CAK9234304.1"/>
    <property type="molecule type" value="Genomic_DNA"/>
</dbReference>
<name>A0ABP0V005_9BRYO</name>
<evidence type="ECO:0000313" key="3">
    <source>
        <dbReference type="Proteomes" id="UP001497512"/>
    </source>
</evidence>
<keyword evidence="1" id="KW-0472">Membrane</keyword>
<feature type="transmembrane region" description="Helical" evidence="1">
    <location>
        <begin position="23"/>
        <end position="41"/>
    </location>
</feature>
<sequence>MAKPPVVGRSIMAVALSEGARNWPFVFGFCVTIGIVVKMSMGLNPADAKKSPFINPDAHRY</sequence>
<dbReference type="InterPro" id="IPR052867">
    <property type="entry name" value="ATP_Synthase_Subunit_6"/>
</dbReference>
<keyword evidence="3" id="KW-1185">Reference proteome</keyword>
<proteinExistence type="predicted"/>
<dbReference type="PANTHER" id="PTHR34565:SF1">
    <property type="entry name" value="TRANSMEMBRANE PROTEIN"/>
    <property type="match status" value="1"/>
</dbReference>
<accession>A0ABP0V005</accession>
<evidence type="ECO:0000256" key="1">
    <source>
        <dbReference type="SAM" id="Phobius"/>
    </source>
</evidence>
<gene>
    <name evidence="2" type="ORF">CSSPTR1EN2_LOCUS22150</name>
</gene>
<dbReference type="PANTHER" id="PTHR34565">
    <property type="entry name" value="TRANSMEMBRANE PROTEIN"/>
    <property type="match status" value="1"/>
</dbReference>
<keyword evidence="1" id="KW-0812">Transmembrane</keyword>
<dbReference type="Proteomes" id="UP001497512">
    <property type="component" value="Chromosome 8"/>
</dbReference>
<organism evidence="2 3">
    <name type="scientific">Sphagnum troendelagicum</name>
    <dbReference type="NCBI Taxonomy" id="128251"/>
    <lineage>
        <taxon>Eukaryota</taxon>
        <taxon>Viridiplantae</taxon>
        <taxon>Streptophyta</taxon>
        <taxon>Embryophyta</taxon>
        <taxon>Bryophyta</taxon>
        <taxon>Sphagnophytina</taxon>
        <taxon>Sphagnopsida</taxon>
        <taxon>Sphagnales</taxon>
        <taxon>Sphagnaceae</taxon>
        <taxon>Sphagnum</taxon>
    </lineage>
</organism>
<reference evidence="2" key="1">
    <citation type="submission" date="2024-02" db="EMBL/GenBank/DDBJ databases">
        <authorList>
            <consortium name="ELIXIR-Norway"/>
            <consortium name="Elixir Norway"/>
        </authorList>
    </citation>
    <scope>NUCLEOTIDE SEQUENCE</scope>
</reference>
<keyword evidence="1" id="KW-1133">Transmembrane helix</keyword>
<protein>
    <submittedName>
        <fullName evidence="2">Uncharacterized protein</fullName>
    </submittedName>
</protein>
<evidence type="ECO:0000313" key="2">
    <source>
        <dbReference type="EMBL" id="CAK9234304.1"/>
    </source>
</evidence>